<feature type="region of interest" description="Disordered" evidence="2">
    <location>
        <begin position="1"/>
        <end position="25"/>
    </location>
</feature>
<dbReference type="InterPro" id="IPR025984">
    <property type="entry name" value="DCTPP"/>
</dbReference>
<dbReference type="GO" id="GO:0000287">
    <property type="term" value="F:magnesium ion binding"/>
    <property type="evidence" value="ECO:0007669"/>
    <property type="project" value="UniProtKB-UniRule"/>
</dbReference>
<feature type="compositionally biased region" description="Basic and acidic residues" evidence="2">
    <location>
        <begin position="1"/>
        <end position="16"/>
    </location>
</feature>
<dbReference type="GO" id="GO:0006253">
    <property type="term" value="P:dCTP catabolic process"/>
    <property type="evidence" value="ECO:0007669"/>
    <property type="project" value="UniProtKB-UniRule"/>
</dbReference>
<dbReference type="Pfam" id="PF12643">
    <property type="entry name" value="MazG-like"/>
    <property type="match status" value="1"/>
</dbReference>
<comment type="function">
    <text evidence="1">Hydrolyzes deoxynucleoside triphosphates (dNTPs) to the corresponding nucleoside monophosphates. Has a strong preference for dCTP and its analogs including 5-iodo-dCTP and 5-methyl-dCTP for which it may even have a higher efficiency. May protect DNA or RNA against the incorporation of these genotoxic nucleotide analogs through their catabolism.</text>
</comment>
<dbReference type="Proteomes" id="UP001374579">
    <property type="component" value="Unassembled WGS sequence"/>
</dbReference>
<dbReference type="EMBL" id="JBAMIC010004070">
    <property type="protein sequence ID" value="KAK7088772.1"/>
    <property type="molecule type" value="Genomic_DNA"/>
</dbReference>
<dbReference type="AlphaFoldDB" id="A0AAN9FYA0"/>
<keyword evidence="1" id="KW-0963">Cytoplasm</keyword>
<comment type="caution">
    <text evidence="3">The sequence shown here is derived from an EMBL/GenBank/DDBJ whole genome shotgun (WGS) entry which is preliminary data.</text>
</comment>
<comment type="cofactor">
    <cofactor evidence="1">
        <name>Mg(2+)</name>
        <dbReference type="ChEBI" id="CHEBI:18420"/>
    </cofactor>
</comment>
<evidence type="ECO:0000256" key="2">
    <source>
        <dbReference type="SAM" id="MobiDB-lite"/>
    </source>
</evidence>
<keyword evidence="4" id="KW-1185">Reference proteome</keyword>
<accession>A0AAN9FYA0</accession>
<reference evidence="3 4" key="1">
    <citation type="submission" date="2024-02" db="EMBL/GenBank/DDBJ databases">
        <title>Chromosome-scale genome assembly of the rough periwinkle Littorina saxatilis.</title>
        <authorList>
            <person name="De Jode A."/>
            <person name="Faria R."/>
            <person name="Formenti G."/>
            <person name="Sims Y."/>
            <person name="Smith T.P."/>
            <person name="Tracey A."/>
            <person name="Wood J.M.D."/>
            <person name="Zagrodzka Z.B."/>
            <person name="Johannesson K."/>
            <person name="Butlin R.K."/>
            <person name="Leder E.H."/>
        </authorList>
    </citation>
    <scope>NUCLEOTIDE SEQUENCE [LARGE SCALE GENOMIC DNA]</scope>
    <source>
        <strain evidence="3">Snail1</strain>
        <tissue evidence="3">Muscle</tissue>
    </source>
</reference>
<evidence type="ECO:0000313" key="4">
    <source>
        <dbReference type="Proteomes" id="UP001374579"/>
    </source>
</evidence>
<dbReference type="InterPro" id="IPR052555">
    <property type="entry name" value="dCTP_Pyrophosphatase"/>
</dbReference>
<proteinExistence type="predicted"/>
<comment type="subunit">
    <text evidence="1">Homotetramer.</text>
</comment>
<keyword evidence="1" id="KW-0460">Magnesium</keyword>
<dbReference type="CDD" id="cd11537">
    <property type="entry name" value="NTP-PPase_RS21-C6_like"/>
    <property type="match status" value="1"/>
</dbReference>
<gene>
    <name evidence="3" type="ORF">V1264_022650</name>
</gene>
<dbReference type="EC" id="3.6.1.12" evidence="1"/>
<comment type="catalytic activity">
    <reaction evidence="1">
        <text>dCTP + H2O = dCMP + diphosphate + H(+)</text>
        <dbReference type="Rhea" id="RHEA:22636"/>
        <dbReference type="ChEBI" id="CHEBI:15377"/>
        <dbReference type="ChEBI" id="CHEBI:15378"/>
        <dbReference type="ChEBI" id="CHEBI:33019"/>
        <dbReference type="ChEBI" id="CHEBI:57566"/>
        <dbReference type="ChEBI" id="CHEBI:61481"/>
        <dbReference type="EC" id="3.6.1.12"/>
    </reaction>
</comment>
<organism evidence="3 4">
    <name type="scientific">Littorina saxatilis</name>
    <dbReference type="NCBI Taxonomy" id="31220"/>
    <lineage>
        <taxon>Eukaryota</taxon>
        <taxon>Metazoa</taxon>
        <taxon>Spiralia</taxon>
        <taxon>Lophotrochozoa</taxon>
        <taxon>Mollusca</taxon>
        <taxon>Gastropoda</taxon>
        <taxon>Caenogastropoda</taxon>
        <taxon>Littorinimorpha</taxon>
        <taxon>Littorinoidea</taxon>
        <taxon>Littorinidae</taxon>
        <taxon>Littorina</taxon>
    </lineage>
</organism>
<dbReference type="GO" id="GO:0047840">
    <property type="term" value="F:dCTP diphosphatase activity"/>
    <property type="evidence" value="ECO:0007669"/>
    <property type="project" value="UniProtKB-UniRule"/>
</dbReference>
<name>A0AAN9FYA0_9CAEN</name>
<evidence type="ECO:0000313" key="3">
    <source>
        <dbReference type="EMBL" id="KAK7088772.1"/>
    </source>
</evidence>
<dbReference type="PANTHER" id="PTHR46523:SF1">
    <property type="entry name" value="DCTP PYROPHOSPHATASE 1"/>
    <property type="match status" value="1"/>
</dbReference>
<dbReference type="SUPFAM" id="SSF101386">
    <property type="entry name" value="all-alpha NTP pyrophosphatases"/>
    <property type="match status" value="1"/>
</dbReference>
<comment type="subcellular location">
    <subcellularLocation>
        <location evidence="1">Cytoplasm</location>
        <location evidence="1">Cytosol</location>
    </subcellularLocation>
</comment>
<sequence>MADKETPPAKSARVEENSTNNSEKSAFKFTEGLTFEQLRAKQVHFIDERNWDQFHSPRNVLLAMVGEVGELAEIFQWKGEVTEGVPELTAKEKDHLGQEMSDVLLYLVDLANKCHVDLPSAVLAKMQHNAKKYPKDKAFGRADKYTDL</sequence>
<dbReference type="GO" id="GO:0042262">
    <property type="term" value="P:DNA protection"/>
    <property type="evidence" value="ECO:0007669"/>
    <property type="project" value="UniProtKB-UniRule"/>
</dbReference>
<keyword evidence="1" id="KW-0378">Hydrolase</keyword>
<dbReference type="GO" id="GO:0005829">
    <property type="term" value="C:cytosol"/>
    <property type="evidence" value="ECO:0007669"/>
    <property type="project" value="UniProtKB-SubCell"/>
</dbReference>
<keyword evidence="1" id="KW-0479">Metal-binding</keyword>
<dbReference type="PANTHER" id="PTHR46523">
    <property type="entry name" value="DCTP PYROPHOSPHATASE 1"/>
    <property type="match status" value="1"/>
</dbReference>
<evidence type="ECO:0000256" key="1">
    <source>
        <dbReference type="PIRNR" id="PIRNR029826"/>
    </source>
</evidence>
<protein>
    <recommendedName>
        <fullName evidence="1">dCTP pyrophosphatase 1</fullName>
        <ecNumber evidence="1">3.6.1.12</ecNumber>
    </recommendedName>
</protein>
<dbReference type="Gene3D" id="1.10.287.1080">
    <property type="entry name" value="MazG-like"/>
    <property type="match status" value="1"/>
</dbReference>